<dbReference type="Proteomes" id="UP000320876">
    <property type="component" value="Unassembled WGS sequence"/>
</dbReference>
<reference evidence="1 2" key="1">
    <citation type="submission" date="2019-06" db="EMBL/GenBank/DDBJ databases">
        <title>Sequencing the genomes of 1000 actinobacteria strains.</title>
        <authorList>
            <person name="Klenk H.-P."/>
        </authorList>
    </citation>
    <scope>NUCLEOTIDE SEQUENCE [LARGE SCALE GENOMIC DNA]</scope>
    <source>
        <strain evidence="1 2">DSM 45679</strain>
    </source>
</reference>
<keyword evidence="1" id="KW-0371">Homeobox</keyword>
<gene>
    <name evidence="1" type="ORF">FB471_1310</name>
</gene>
<evidence type="ECO:0000313" key="1">
    <source>
        <dbReference type="EMBL" id="TQJ01616.1"/>
    </source>
</evidence>
<keyword evidence="2" id="KW-1185">Reference proteome</keyword>
<evidence type="ECO:0000313" key="2">
    <source>
        <dbReference type="Proteomes" id="UP000320876"/>
    </source>
</evidence>
<protein>
    <submittedName>
        <fullName evidence="1">Homeodomain-like domain-containing protein</fullName>
    </submittedName>
</protein>
<dbReference type="EMBL" id="VFML01000001">
    <property type="protein sequence ID" value="TQJ01616.1"/>
    <property type="molecule type" value="Genomic_DNA"/>
</dbReference>
<keyword evidence="1" id="KW-0238">DNA-binding</keyword>
<accession>A0A542DEY0</accession>
<name>A0A542DEY0_AMYCI</name>
<sequence>MIRRARVLLALDSSVGEVDSQEVISARVGVSAETLRLVAKRFAETGGDVWAAISRSKCEHPPVPSPVTGEAEAKLIALPCSQPLGEGRPTVRLFHVQPDSGLPANVTSAIP</sequence>
<organism evidence="1 2">
    <name type="scientific">Amycolatopsis cihanbeyliensis</name>
    <dbReference type="NCBI Taxonomy" id="1128664"/>
    <lineage>
        <taxon>Bacteria</taxon>
        <taxon>Bacillati</taxon>
        <taxon>Actinomycetota</taxon>
        <taxon>Actinomycetes</taxon>
        <taxon>Pseudonocardiales</taxon>
        <taxon>Pseudonocardiaceae</taxon>
        <taxon>Amycolatopsis</taxon>
    </lineage>
</organism>
<proteinExistence type="predicted"/>
<dbReference type="GO" id="GO:0003677">
    <property type="term" value="F:DNA binding"/>
    <property type="evidence" value="ECO:0007669"/>
    <property type="project" value="UniProtKB-KW"/>
</dbReference>
<comment type="caution">
    <text evidence="1">The sequence shown here is derived from an EMBL/GenBank/DDBJ whole genome shotgun (WGS) entry which is preliminary data.</text>
</comment>
<dbReference type="AlphaFoldDB" id="A0A542DEY0"/>